<gene>
    <name evidence="3" type="ORF">D7I43_22200</name>
    <name evidence="4" type="ORF">OG994_30820</name>
</gene>
<keyword evidence="2" id="KW-0812">Transmembrane</keyword>
<feature type="transmembrane region" description="Helical" evidence="2">
    <location>
        <begin position="66"/>
        <end position="87"/>
    </location>
</feature>
<keyword evidence="2" id="KW-0472">Membrane</keyword>
<feature type="region of interest" description="Disordered" evidence="1">
    <location>
        <begin position="93"/>
        <end position="116"/>
    </location>
</feature>
<evidence type="ECO:0000256" key="2">
    <source>
        <dbReference type="SAM" id="Phobius"/>
    </source>
</evidence>
<dbReference type="OrthoDB" id="5196985at2"/>
<dbReference type="Proteomes" id="UP000285744">
    <property type="component" value="Unassembled WGS sequence"/>
</dbReference>
<evidence type="ECO:0000313" key="5">
    <source>
        <dbReference type="Proteomes" id="UP000285744"/>
    </source>
</evidence>
<keyword evidence="2" id="KW-1133">Transmembrane helix</keyword>
<evidence type="ECO:0000313" key="3">
    <source>
        <dbReference type="EMBL" id="RKF25182.1"/>
    </source>
</evidence>
<protein>
    <submittedName>
        <fullName evidence="3">Uncharacterized protein</fullName>
    </submittedName>
</protein>
<dbReference type="RefSeq" id="WP_120330490.1">
    <property type="nucleotide sequence ID" value="NZ_CP108084.1"/>
</dbReference>
<proteinExistence type="predicted"/>
<keyword evidence="6" id="KW-1185">Reference proteome</keyword>
<dbReference type="Proteomes" id="UP001432190">
    <property type="component" value="Chromosome"/>
</dbReference>
<evidence type="ECO:0000313" key="6">
    <source>
        <dbReference type="Proteomes" id="UP001432190"/>
    </source>
</evidence>
<dbReference type="EMBL" id="CP108084">
    <property type="protein sequence ID" value="WUP49858.1"/>
    <property type="molecule type" value="Genomic_DNA"/>
</dbReference>
<evidence type="ECO:0000313" key="4">
    <source>
        <dbReference type="EMBL" id="WUP49858.1"/>
    </source>
</evidence>
<accession>A0A420EWS9</accession>
<feature type="transmembrane region" description="Helical" evidence="2">
    <location>
        <begin position="34"/>
        <end position="54"/>
    </location>
</feature>
<name>A0A420EWS9_9ACTN</name>
<reference evidence="3 5" key="1">
    <citation type="journal article" date="2018" name="Int. J. Syst. Evol. Microbiol.">
        <title>Micromonospora globbae sp. nov., an endophytic actinomycete isolated from roots of Globba winitii C. H. Wright.</title>
        <authorList>
            <person name="Kuncharoen N."/>
            <person name="Pittayakhajonwut P."/>
            <person name="Tanasupawat S."/>
        </authorList>
    </citation>
    <scope>NUCLEOTIDE SEQUENCE [LARGE SCALE GENOMIC DNA]</scope>
    <source>
        <strain evidence="3 5">WPS1-2</strain>
    </source>
</reference>
<sequence length="116" mass="12602">MDNRSEPARDPLVTAAEAEQRRSAAARLFDIRRVIGALFVAYGIIVTLMGVFDSQAEIDKAEGVRINLWSGLAMLAFGLLMLLWQWLRPAEPPAEPEERGVIGPPEDSGPGSSKIG</sequence>
<evidence type="ECO:0000256" key="1">
    <source>
        <dbReference type="SAM" id="MobiDB-lite"/>
    </source>
</evidence>
<dbReference type="AlphaFoldDB" id="A0A420EWS9"/>
<dbReference type="EMBL" id="RAQQ01000017">
    <property type="protein sequence ID" value="RKF25182.1"/>
    <property type="molecule type" value="Genomic_DNA"/>
</dbReference>
<reference evidence="4" key="2">
    <citation type="submission" date="2022-10" db="EMBL/GenBank/DDBJ databases">
        <title>The complete genomes of actinobacterial strains from the NBC collection.</title>
        <authorList>
            <person name="Joergensen T.S."/>
            <person name="Alvarez Arevalo M."/>
            <person name="Sterndorff E.B."/>
            <person name="Faurdal D."/>
            <person name="Vuksanovic O."/>
            <person name="Mourched A.-S."/>
            <person name="Charusanti P."/>
            <person name="Shaw S."/>
            <person name="Blin K."/>
            <person name="Weber T."/>
        </authorList>
    </citation>
    <scope>NUCLEOTIDE SEQUENCE</scope>
    <source>
        <strain evidence="4">NBC_00256</strain>
    </source>
</reference>
<organism evidence="3 5">
    <name type="scientific">Micromonospora globbae</name>
    <dbReference type="NCBI Taxonomy" id="1894969"/>
    <lineage>
        <taxon>Bacteria</taxon>
        <taxon>Bacillati</taxon>
        <taxon>Actinomycetota</taxon>
        <taxon>Actinomycetes</taxon>
        <taxon>Micromonosporales</taxon>
        <taxon>Micromonosporaceae</taxon>
        <taxon>Micromonospora</taxon>
    </lineage>
</organism>